<name>A0ABP9RDK1_9PSEU</name>
<sequence length="88" mass="9392">MLAIARRDRPLQQVVPFRIDVRACQVVRRAVVSGLAVTASPIDRVCLAPLATSGTALAAVLFSDSTHQLVTPNSDGQLCRLANIRPVS</sequence>
<protein>
    <submittedName>
        <fullName evidence="1">Uncharacterized protein</fullName>
    </submittedName>
</protein>
<gene>
    <name evidence="1" type="ORF">GCM10023321_80820</name>
</gene>
<reference evidence="2" key="1">
    <citation type="journal article" date="2019" name="Int. J. Syst. Evol. Microbiol.">
        <title>The Global Catalogue of Microorganisms (GCM) 10K type strain sequencing project: providing services to taxonomists for standard genome sequencing and annotation.</title>
        <authorList>
            <consortium name="The Broad Institute Genomics Platform"/>
            <consortium name="The Broad Institute Genome Sequencing Center for Infectious Disease"/>
            <person name="Wu L."/>
            <person name="Ma J."/>
        </authorList>
    </citation>
    <scope>NUCLEOTIDE SEQUENCE [LARGE SCALE GENOMIC DNA]</scope>
    <source>
        <strain evidence="2">JCM 18303</strain>
    </source>
</reference>
<evidence type="ECO:0000313" key="1">
    <source>
        <dbReference type="EMBL" id="GAA5175208.1"/>
    </source>
</evidence>
<organism evidence="1 2">
    <name type="scientific">Pseudonocardia eucalypti</name>
    <dbReference type="NCBI Taxonomy" id="648755"/>
    <lineage>
        <taxon>Bacteria</taxon>
        <taxon>Bacillati</taxon>
        <taxon>Actinomycetota</taxon>
        <taxon>Actinomycetes</taxon>
        <taxon>Pseudonocardiales</taxon>
        <taxon>Pseudonocardiaceae</taxon>
        <taxon>Pseudonocardia</taxon>
    </lineage>
</organism>
<dbReference type="EMBL" id="BAABJP010000064">
    <property type="protein sequence ID" value="GAA5175208.1"/>
    <property type="molecule type" value="Genomic_DNA"/>
</dbReference>
<accession>A0ABP9RDK1</accession>
<proteinExistence type="predicted"/>
<evidence type="ECO:0000313" key="2">
    <source>
        <dbReference type="Proteomes" id="UP001428817"/>
    </source>
</evidence>
<dbReference type="Proteomes" id="UP001428817">
    <property type="component" value="Unassembled WGS sequence"/>
</dbReference>
<keyword evidence="2" id="KW-1185">Reference proteome</keyword>
<comment type="caution">
    <text evidence="1">The sequence shown here is derived from an EMBL/GenBank/DDBJ whole genome shotgun (WGS) entry which is preliminary data.</text>
</comment>